<feature type="domain" description="B12-binding" evidence="1">
    <location>
        <begin position="89"/>
        <end position="214"/>
    </location>
</feature>
<accession>A0A8J3YX07</accession>
<sequence length="326" mass="34052">MSGWDADPFFGALAAADEQAAIACVLGRVDAGADPVDVMLDLVAPAQREVGRRWAIGEWTVVREHAATAVSEAAVAALAARVAVLVAPRGHAAVACAEREWHSLPARLVAHTLRRDGWRATYLGASTPPAQLVRFLDESGADAVAVSCSVAASLPAARRLIEAVRESGRPVLAGGPAFGRDAHRALALGASAWTSDPRQAAELLDELVGNAGPAPPLRHAGADEHAELALRFADFRREAMRRWTALADGALPGADLAADLVDHALHALGAALLSNDPGVLKDAQEWSTDLIAARGCPRETARGLWTAVRQTVGEHLPSADRALAAI</sequence>
<dbReference type="InterPro" id="IPR003759">
    <property type="entry name" value="Cbl-bd_cap"/>
</dbReference>
<dbReference type="RefSeq" id="WP_203905644.1">
    <property type="nucleotide sequence ID" value="NZ_BOPF01000070.1"/>
</dbReference>
<dbReference type="EMBL" id="BOPF01000070">
    <property type="protein sequence ID" value="GIJ52247.1"/>
    <property type="molecule type" value="Genomic_DNA"/>
</dbReference>
<dbReference type="GO" id="GO:0031419">
    <property type="term" value="F:cobalamin binding"/>
    <property type="evidence" value="ECO:0007669"/>
    <property type="project" value="InterPro"/>
</dbReference>
<dbReference type="GO" id="GO:0046872">
    <property type="term" value="F:metal ion binding"/>
    <property type="evidence" value="ECO:0007669"/>
    <property type="project" value="InterPro"/>
</dbReference>
<comment type="caution">
    <text evidence="2">The sequence shown here is derived from an EMBL/GenBank/DDBJ whole genome shotgun (WGS) entry which is preliminary data.</text>
</comment>
<dbReference type="PROSITE" id="PS51332">
    <property type="entry name" value="B12_BINDING"/>
    <property type="match status" value="1"/>
</dbReference>
<organism evidence="2 3">
    <name type="scientific">Virgisporangium aliadipatigenens</name>
    <dbReference type="NCBI Taxonomy" id="741659"/>
    <lineage>
        <taxon>Bacteria</taxon>
        <taxon>Bacillati</taxon>
        <taxon>Actinomycetota</taxon>
        <taxon>Actinomycetes</taxon>
        <taxon>Micromonosporales</taxon>
        <taxon>Micromonosporaceae</taxon>
        <taxon>Virgisporangium</taxon>
    </lineage>
</organism>
<dbReference type="CDD" id="cd02065">
    <property type="entry name" value="B12-binding_like"/>
    <property type="match status" value="1"/>
</dbReference>
<dbReference type="Gene3D" id="1.10.1240.10">
    <property type="entry name" value="Methionine synthase domain"/>
    <property type="match status" value="1"/>
</dbReference>
<dbReference type="Proteomes" id="UP000619260">
    <property type="component" value="Unassembled WGS sequence"/>
</dbReference>
<evidence type="ECO:0000259" key="1">
    <source>
        <dbReference type="PROSITE" id="PS51332"/>
    </source>
</evidence>
<protein>
    <recommendedName>
        <fullName evidence="1">B12-binding domain-containing protein</fullName>
    </recommendedName>
</protein>
<name>A0A8J3YX07_9ACTN</name>
<keyword evidence="3" id="KW-1185">Reference proteome</keyword>
<dbReference type="InterPro" id="IPR006158">
    <property type="entry name" value="Cobalamin-bd"/>
</dbReference>
<dbReference type="SUPFAM" id="SSF52242">
    <property type="entry name" value="Cobalamin (vitamin B12)-binding domain"/>
    <property type="match status" value="1"/>
</dbReference>
<dbReference type="InterPro" id="IPR036594">
    <property type="entry name" value="Meth_synthase_dom"/>
</dbReference>
<gene>
    <name evidence="2" type="ORF">Val02_91330</name>
</gene>
<dbReference type="AlphaFoldDB" id="A0A8J3YX07"/>
<dbReference type="Pfam" id="PF02310">
    <property type="entry name" value="B12-binding"/>
    <property type="match status" value="1"/>
</dbReference>
<dbReference type="Gene3D" id="3.40.50.280">
    <property type="entry name" value="Cobalamin-binding domain"/>
    <property type="match status" value="1"/>
</dbReference>
<dbReference type="Pfam" id="PF02607">
    <property type="entry name" value="B12-binding_2"/>
    <property type="match status" value="1"/>
</dbReference>
<evidence type="ECO:0000313" key="2">
    <source>
        <dbReference type="EMBL" id="GIJ52247.1"/>
    </source>
</evidence>
<proteinExistence type="predicted"/>
<evidence type="ECO:0000313" key="3">
    <source>
        <dbReference type="Proteomes" id="UP000619260"/>
    </source>
</evidence>
<reference evidence="2" key="1">
    <citation type="submission" date="2021-01" db="EMBL/GenBank/DDBJ databases">
        <title>Whole genome shotgun sequence of Virgisporangium aliadipatigenens NBRC 105644.</title>
        <authorList>
            <person name="Komaki H."/>
            <person name="Tamura T."/>
        </authorList>
    </citation>
    <scope>NUCLEOTIDE SEQUENCE</scope>
    <source>
        <strain evidence="2">NBRC 105644</strain>
    </source>
</reference>
<dbReference type="InterPro" id="IPR036724">
    <property type="entry name" value="Cobalamin-bd_sf"/>
</dbReference>